<comment type="similarity">
    <text evidence="2">Belongs to the FAD-binding oxidoreductase/transferase type 4 family.</text>
</comment>
<protein>
    <submittedName>
        <fullName evidence="7">FAD-linked oxidase</fullName>
    </submittedName>
</protein>
<dbReference type="Pfam" id="PF01565">
    <property type="entry name" value="FAD_binding_4"/>
    <property type="match status" value="1"/>
</dbReference>
<sequence length="461" mass="47370">MTTHVHSTLLDRLRAGLPDTVLSSDPDVLAGHREDAAPLSPVGVPAALVRAGELGHVRHVLGVAQELGVPVVPQGARTGLSGGANAVDGCVLLSTERMNTIERIDPVEQIAVVRPGVRNADLSRAVRAEGLYYPPDPGSWETSTIGGNVATNAGGMCCVKYGVTADFVRGLEAVLPGGEVVRTGRSTAKGVAGYDLTRLLCGSEGTLAVITEVTLALVPEPETALTAVATFGSVQDAARAVAGVMAAGHRPSLLELLDAPTIRAVNAHRPMGLPEEAAAMLLVQSDRGPLASGDIAAYAKVFGGHGAQEVATADDAAESDMLLEARRLLLPALGDLGSVLVDDVCVPRGRMAELVEGVAALGATSGLVTACSGHAGDGNMHPCVIFDAADPGQVERAREVFAAIMDLGLALGGTITGEHGVGLLKRPWLATELGPVAMRLHREVKRVFDPKGILNPGKVLG</sequence>
<keyword evidence="8" id="KW-1185">Reference proteome</keyword>
<dbReference type="InterPro" id="IPR016164">
    <property type="entry name" value="FAD-linked_Oxase-like_C"/>
</dbReference>
<dbReference type="FunFam" id="3.30.70.2740:FF:000001">
    <property type="entry name" value="D-lactate dehydrogenase mitochondrial"/>
    <property type="match status" value="1"/>
</dbReference>
<evidence type="ECO:0000256" key="4">
    <source>
        <dbReference type="ARBA" id="ARBA00022827"/>
    </source>
</evidence>
<keyword evidence="3" id="KW-0285">Flavoprotein</keyword>
<evidence type="ECO:0000313" key="8">
    <source>
        <dbReference type="Proteomes" id="UP001165092"/>
    </source>
</evidence>
<evidence type="ECO:0000256" key="1">
    <source>
        <dbReference type="ARBA" id="ARBA00001974"/>
    </source>
</evidence>
<dbReference type="RefSeq" id="WP_285757174.1">
    <property type="nucleotide sequence ID" value="NZ_BSQG01000001.1"/>
</dbReference>
<dbReference type="InterPro" id="IPR036318">
    <property type="entry name" value="FAD-bd_PCMH-like_sf"/>
</dbReference>
<keyword evidence="5" id="KW-0560">Oxidoreductase</keyword>
<comment type="cofactor">
    <cofactor evidence="1">
        <name>FAD</name>
        <dbReference type="ChEBI" id="CHEBI:57692"/>
    </cofactor>
</comment>
<dbReference type="InterPro" id="IPR016171">
    <property type="entry name" value="Vanillyl_alc_oxidase_C-sub2"/>
</dbReference>
<name>A0A9W6P390_9ACTN</name>
<dbReference type="Proteomes" id="UP001165092">
    <property type="component" value="Unassembled WGS sequence"/>
</dbReference>
<evidence type="ECO:0000256" key="3">
    <source>
        <dbReference type="ARBA" id="ARBA00022630"/>
    </source>
</evidence>
<dbReference type="PROSITE" id="PS51387">
    <property type="entry name" value="FAD_PCMH"/>
    <property type="match status" value="1"/>
</dbReference>
<organism evidence="7 8">
    <name type="scientific">Nocardiopsis ansamitocini</name>
    <dbReference type="NCBI Taxonomy" id="1670832"/>
    <lineage>
        <taxon>Bacteria</taxon>
        <taxon>Bacillati</taxon>
        <taxon>Actinomycetota</taxon>
        <taxon>Actinomycetes</taxon>
        <taxon>Streptosporangiales</taxon>
        <taxon>Nocardiopsidaceae</taxon>
        <taxon>Nocardiopsis</taxon>
    </lineage>
</organism>
<dbReference type="PANTHER" id="PTHR42934:SF2">
    <property type="entry name" value="GLYCOLATE OXIDASE SUBUNIT GLCD"/>
    <property type="match status" value="1"/>
</dbReference>
<evidence type="ECO:0000256" key="2">
    <source>
        <dbReference type="ARBA" id="ARBA00008000"/>
    </source>
</evidence>
<feature type="domain" description="FAD-binding PCMH-type" evidence="6">
    <location>
        <begin position="41"/>
        <end position="220"/>
    </location>
</feature>
<dbReference type="InterPro" id="IPR006094">
    <property type="entry name" value="Oxid_FAD_bind_N"/>
</dbReference>
<dbReference type="SUPFAM" id="SSF56176">
    <property type="entry name" value="FAD-binding/transporter-associated domain-like"/>
    <property type="match status" value="1"/>
</dbReference>
<dbReference type="AlphaFoldDB" id="A0A9W6P390"/>
<proteinExistence type="inferred from homology"/>
<dbReference type="InterPro" id="IPR016166">
    <property type="entry name" value="FAD-bd_PCMH"/>
</dbReference>
<dbReference type="PANTHER" id="PTHR42934">
    <property type="entry name" value="GLYCOLATE OXIDASE SUBUNIT GLCD"/>
    <property type="match status" value="1"/>
</dbReference>
<dbReference type="GO" id="GO:0016491">
    <property type="term" value="F:oxidoreductase activity"/>
    <property type="evidence" value="ECO:0007669"/>
    <property type="project" value="UniProtKB-KW"/>
</dbReference>
<dbReference type="Gene3D" id="3.30.70.2740">
    <property type="match status" value="1"/>
</dbReference>
<dbReference type="Pfam" id="PF02913">
    <property type="entry name" value="FAD-oxidase_C"/>
    <property type="match status" value="1"/>
</dbReference>
<keyword evidence="4" id="KW-0274">FAD</keyword>
<dbReference type="Gene3D" id="3.30.465.10">
    <property type="match status" value="1"/>
</dbReference>
<comment type="caution">
    <text evidence="7">The sequence shown here is derived from an EMBL/GenBank/DDBJ whole genome shotgun (WGS) entry which is preliminary data.</text>
</comment>
<dbReference type="SUPFAM" id="SSF55103">
    <property type="entry name" value="FAD-linked oxidases, C-terminal domain"/>
    <property type="match status" value="1"/>
</dbReference>
<evidence type="ECO:0000256" key="5">
    <source>
        <dbReference type="ARBA" id="ARBA00023002"/>
    </source>
</evidence>
<gene>
    <name evidence="7" type="ORF">Nans01_06690</name>
</gene>
<dbReference type="InterPro" id="IPR004113">
    <property type="entry name" value="FAD-bd_oxidored_4_C"/>
</dbReference>
<dbReference type="FunFam" id="1.10.45.10:FF:000001">
    <property type="entry name" value="D-lactate dehydrogenase mitochondrial"/>
    <property type="match status" value="1"/>
</dbReference>
<dbReference type="InterPro" id="IPR051914">
    <property type="entry name" value="FAD-linked_OxidoTrans_Type4"/>
</dbReference>
<evidence type="ECO:0000313" key="7">
    <source>
        <dbReference type="EMBL" id="GLU46318.1"/>
    </source>
</evidence>
<accession>A0A9W6P390</accession>
<dbReference type="GO" id="GO:0071949">
    <property type="term" value="F:FAD binding"/>
    <property type="evidence" value="ECO:0007669"/>
    <property type="project" value="InterPro"/>
</dbReference>
<dbReference type="InterPro" id="IPR016169">
    <property type="entry name" value="FAD-bd_PCMH_sub2"/>
</dbReference>
<dbReference type="Gene3D" id="1.10.45.10">
    <property type="entry name" value="Vanillyl-alcohol Oxidase, Chain A, domain 4"/>
    <property type="match status" value="1"/>
</dbReference>
<reference evidence="7" key="1">
    <citation type="submission" date="2023-02" db="EMBL/GenBank/DDBJ databases">
        <title>Nocardiopsis ansamitocini NBRC 112285.</title>
        <authorList>
            <person name="Ichikawa N."/>
            <person name="Sato H."/>
            <person name="Tonouchi N."/>
        </authorList>
    </citation>
    <scope>NUCLEOTIDE SEQUENCE</scope>
    <source>
        <strain evidence="7">NBRC 112285</strain>
    </source>
</reference>
<dbReference type="EMBL" id="BSQG01000001">
    <property type="protein sequence ID" value="GLU46318.1"/>
    <property type="molecule type" value="Genomic_DNA"/>
</dbReference>
<evidence type="ECO:0000259" key="6">
    <source>
        <dbReference type="PROSITE" id="PS51387"/>
    </source>
</evidence>